<dbReference type="AlphaFoldDB" id="A0A9N9C9U1"/>
<reference evidence="1" key="1">
    <citation type="submission" date="2021-06" db="EMBL/GenBank/DDBJ databases">
        <authorList>
            <person name="Kallberg Y."/>
            <person name="Tangrot J."/>
            <person name="Rosling A."/>
        </authorList>
    </citation>
    <scope>NUCLEOTIDE SEQUENCE</scope>
    <source>
        <strain evidence="1">MT106</strain>
    </source>
</reference>
<name>A0A9N9C9U1_9GLOM</name>
<protein>
    <submittedName>
        <fullName evidence="1">5537_t:CDS:1</fullName>
    </submittedName>
</protein>
<dbReference type="EMBL" id="CAJVPL010001917">
    <property type="protein sequence ID" value="CAG8592521.1"/>
    <property type="molecule type" value="Genomic_DNA"/>
</dbReference>
<evidence type="ECO:0000313" key="1">
    <source>
        <dbReference type="EMBL" id="CAG8592521.1"/>
    </source>
</evidence>
<accession>A0A9N9C9U1</accession>
<gene>
    <name evidence="1" type="ORF">AGERDE_LOCUS8681</name>
</gene>
<comment type="caution">
    <text evidence="1">The sequence shown here is derived from an EMBL/GenBank/DDBJ whole genome shotgun (WGS) entry which is preliminary data.</text>
</comment>
<dbReference type="Proteomes" id="UP000789831">
    <property type="component" value="Unassembled WGS sequence"/>
</dbReference>
<proteinExistence type="predicted"/>
<organism evidence="1 2">
    <name type="scientific">Ambispora gerdemannii</name>
    <dbReference type="NCBI Taxonomy" id="144530"/>
    <lineage>
        <taxon>Eukaryota</taxon>
        <taxon>Fungi</taxon>
        <taxon>Fungi incertae sedis</taxon>
        <taxon>Mucoromycota</taxon>
        <taxon>Glomeromycotina</taxon>
        <taxon>Glomeromycetes</taxon>
        <taxon>Archaeosporales</taxon>
        <taxon>Ambisporaceae</taxon>
        <taxon>Ambispora</taxon>
    </lineage>
</organism>
<sequence>MSEFTEEIVEYSNNSSTTENIKGNCQYWVKDAPMDITKHCAITILHHKHGNTQENVKGNYQYWAKSAPMDITNRCANNHPKVTFEARQ</sequence>
<evidence type="ECO:0000313" key="2">
    <source>
        <dbReference type="Proteomes" id="UP000789831"/>
    </source>
</evidence>
<keyword evidence="2" id="KW-1185">Reference proteome</keyword>